<dbReference type="Proteomes" id="UP000315636">
    <property type="component" value="Unassembled WGS sequence"/>
</dbReference>
<dbReference type="SUPFAM" id="SSF56059">
    <property type="entry name" value="Glutathione synthetase ATP-binding domain-like"/>
    <property type="match status" value="1"/>
</dbReference>
<name>A0A521DBP0_9BACL</name>
<dbReference type="Pfam" id="PF14398">
    <property type="entry name" value="ATPgrasp_YheCD"/>
    <property type="match status" value="1"/>
</dbReference>
<dbReference type="OrthoDB" id="2371125at2"/>
<dbReference type="PROSITE" id="PS50975">
    <property type="entry name" value="ATP_GRASP"/>
    <property type="match status" value="1"/>
</dbReference>
<keyword evidence="4" id="KW-1185">Reference proteome</keyword>
<evidence type="ECO:0000313" key="3">
    <source>
        <dbReference type="EMBL" id="SMO68340.1"/>
    </source>
</evidence>
<keyword evidence="1" id="KW-0067">ATP-binding</keyword>
<proteinExistence type="predicted"/>
<feature type="domain" description="ATP-grasp" evidence="2">
    <location>
        <begin position="20"/>
        <end position="249"/>
    </location>
</feature>
<accession>A0A521DBP0</accession>
<keyword evidence="1" id="KW-0547">Nucleotide-binding</keyword>
<evidence type="ECO:0000313" key="4">
    <source>
        <dbReference type="Proteomes" id="UP000315636"/>
    </source>
</evidence>
<dbReference type="GO" id="GO:0046872">
    <property type="term" value="F:metal ion binding"/>
    <property type="evidence" value="ECO:0007669"/>
    <property type="project" value="InterPro"/>
</dbReference>
<dbReference type="RefSeq" id="WP_142505542.1">
    <property type="nucleotide sequence ID" value="NZ_FXTI01000005.1"/>
</dbReference>
<dbReference type="InterPro" id="IPR026838">
    <property type="entry name" value="YheC/D"/>
</dbReference>
<evidence type="ECO:0000259" key="2">
    <source>
        <dbReference type="PROSITE" id="PS50975"/>
    </source>
</evidence>
<dbReference type="Gene3D" id="3.30.470.20">
    <property type="entry name" value="ATP-grasp fold, B domain"/>
    <property type="match status" value="1"/>
</dbReference>
<dbReference type="GO" id="GO:0005524">
    <property type="term" value="F:ATP binding"/>
    <property type="evidence" value="ECO:0007669"/>
    <property type="project" value="UniProtKB-UniRule"/>
</dbReference>
<organism evidence="3 4">
    <name type="scientific">Melghirimyces algeriensis</name>
    <dbReference type="NCBI Taxonomy" id="910412"/>
    <lineage>
        <taxon>Bacteria</taxon>
        <taxon>Bacillati</taxon>
        <taxon>Bacillota</taxon>
        <taxon>Bacilli</taxon>
        <taxon>Bacillales</taxon>
        <taxon>Thermoactinomycetaceae</taxon>
        <taxon>Melghirimyces</taxon>
    </lineage>
</organism>
<dbReference type="EMBL" id="FXTI01000005">
    <property type="protein sequence ID" value="SMO68340.1"/>
    <property type="molecule type" value="Genomic_DNA"/>
</dbReference>
<gene>
    <name evidence="3" type="ORF">SAMN06264849_105226</name>
</gene>
<reference evidence="3 4" key="1">
    <citation type="submission" date="2017-05" db="EMBL/GenBank/DDBJ databases">
        <authorList>
            <person name="Varghese N."/>
            <person name="Submissions S."/>
        </authorList>
    </citation>
    <scope>NUCLEOTIDE SEQUENCE [LARGE SCALE GENOMIC DNA]</scope>
    <source>
        <strain evidence="3 4">DSM 45474</strain>
    </source>
</reference>
<evidence type="ECO:0000256" key="1">
    <source>
        <dbReference type="PROSITE-ProRule" id="PRU00409"/>
    </source>
</evidence>
<dbReference type="InterPro" id="IPR011761">
    <property type="entry name" value="ATP-grasp"/>
</dbReference>
<protein>
    <submittedName>
        <fullName evidence="3">YheC/D like ATP-grasp</fullName>
    </submittedName>
</protein>
<dbReference type="AlphaFoldDB" id="A0A521DBP0"/>
<sequence>MVRNYRQIASKALKNKVMEQHPLLRPYLPRTSWFSKEALDYWASRYPLLFIKPDKGGGGAGIIRIRRVNGKWELAFRRSVRIVSKQDLYPTVEKLLLPYRNYLVQEGIHLASVQGRPFDIRIMMQKPKGRWIVSGMVAKVAAHGRFVTNHCKGGRPFRLERILHMMESEGSPAPQGLVQELEKVSLLTANVLESRFPGIKELGIDVALDQRGKIWILEVNTRPHFQMFRKIGKPILYQNILKFHRQLRR</sequence>